<keyword evidence="3" id="KW-1185">Reference proteome</keyword>
<evidence type="ECO:0000313" key="2">
    <source>
        <dbReference type="EMBL" id="QGM98572.1"/>
    </source>
</evidence>
<dbReference type="InterPro" id="IPR010985">
    <property type="entry name" value="Ribbon_hlx_hlx"/>
</dbReference>
<gene>
    <name evidence="2" type="ORF">F7D14_14530</name>
</gene>
<evidence type="ECO:0000259" key="1">
    <source>
        <dbReference type="Pfam" id="PF22513"/>
    </source>
</evidence>
<dbReference type="KEGG" id="mpar:F7D14_14530"/>
<dbReference type="GO" id="GO:0006355">
    <property type="term" value="P:regulation of DNA-templated transcription"/>
    <property type="evidence" value="ECO:0007669"/>
    <property type="project" value="InterPro"/>
</dbReference>
<dbReference type="EMBL" id="CP044331">
    <property type="protein sequence ID" value="QGM98572.1"/>
    <property type="molecule type" value="Genomic_DNA"/>
</dbReference>
<feature type="domain" description="Antitoxin FitA-like ribbon-helix-helix" evidence="1">
    <location>
        <begin position="3"/>
        <end position="40"/>
    </location>
</feature>
<reference evidence="2 3" key="1">
    <citation type="submission" date="2019-09" db="EMBL/GenBank/DDBJ databases">
        <title>Isolation and complete genome sequencing of Methylocystis species.</title>
        <authorList>
            <person name="Rumah B.L."/>
            <person name="Stead C.E."/>
            <person name="Stevens B.C."/>
            <person name="Minton N.P."/>
            <person name="Grosse-Honebrink A."/>
            <person name="Zhang Y."/>
        </authorList>
    </citation>
    <scope>NUCLEOTIDE SEQUENCE [LARGE SCALE GENOMIC DNA]</scope>
    <source>
        <strain evidence="2 3">BRCS2</strain>
    </source>
</reference>
<sequence length="77" mass="8552">MNAIVIRTISPQAIARIEELAATHHRTVEEEAAAILERAVFDRASRLAAVDRIAAMTPKGVEQTDSTAIIREARDRW</sequence>
<dbReference type="AlphaFoldDB" id="A0A6B8M9S2"/>
<dbReference type="SUPFAM" id="SSF47598">
    <property type="entry name" value="Ribbon-helix-helix"/>
    <property type="match status" value="1"/>
</dbReference>
<evidence type="ECO:0000313" key="3">
    <source>
        <dbReference type="Proteomes" id="UP000422569"/>
    </source>
</evidence>
<dbReference type="InterPro" id="IPR053853">
    <property type="entry name" value="FitA-like_RHH"/>
</dbReference>
<proteinExistence type="predicted"/>
<name>A0A6B8M9S2_9HYPH</name>
<accession>A0A6B8M9S2</accession>
<organism evidence="2 3">
    <name type="scientific">Methylocystis parvus</name>
    <dbReference type="NCBI Taxonomy" id="134"/>
    <lineage>
        <taxon>Bacteria</taxon>
        <taxon>Pseudomonadati</taxon>
        <taxon>Pseudomonadota</taxon>
        <taxon>Alphaproteobacteria</taxon>
        <taxon>Hyphomicrobiales</taxon>
        <taxon>Methylocystaceae</taxon>
        <taxon>Methylocystis</taxon>
    </lineage>
</organism>
<protein>
    <recommendedName>
        <fullName evidence="1">Antitoxin FitA-like ribbon-helix-helix domain-containing protein</fullName>
    </recommendedName>
</protein>
<dbReference type="Pfam" id="PF22513">
    <property type="entry name" value="FitA-like_RHH"/>
    <property type="match status" value="1"/>
</dbReference>
<dbReference type="RefSeq" id="WP_016920915.1">
    <property type="nucleotide sequence ID" value="NZ_CP044331.1"/>
</dbReference>
<dbReference type="Proteomes" id="UP000422569">
    <property type="component" value="Chromosome"/>
</dbReference>